<dbReference type="PROSITE" id="PS51078">
    <property type="entry name" value="ICLR_ED"/>
    <property type="match status" value="1"/>
</dbReference>
<dbReference type="SUPFAM" id="SSF55781">
    <property type="entry name" value="GAF domain-like"/>
    <property type="match status" value="1"/>
</dbReference>
<dbReference type="Gene3D" id="1.10.10.10">
    <property type="entry name" value="Winged helix-like DNA-binding domain superfamily/Winged helix DNA-binding domain"/>
    <property type="match status" value="1"/>
</dbReference>
<sequence length="284" mass="29394">MWVKLSPMQRAVNEAADDGAAAGSTPGTRTAVDKALDVLTALVRPDGPHRLSDIARHTGLAKATVHRTLHTLGESGYAAAVPGGYDVGPRLLGMASAALAASRESRFARPLLHDLQQRTGHTAHYAVRHGDRAVYVDTVDPDRGYRMSTRAGGEVPLHCTGMGRAILSRAGAADVAAALAAPPGDPAPHLPTDPAELRRALATAAEQGFAVESERYEPHVRSVAAPVLDATGRPVGAIGVAGLTFTLGADTAELYGPIVRDAAARLTEALGRPAALRLSEGGRA</sequence>
<gene>
    <name evidence="6" type="ORF">CLV63_116217</name>
</gene>
<organism evidence="6 7">
    <name type="scientific">Murinocardiopsis flavida</name>
    <dbReference type="NCBI Taxonomy" id="645275"/>
    <lineage>
        <taxon>Bacteria</taxon>
        <taxon>Bacillati</taxon>
        <taxon>Actinomycetota</taxon>
        <taxon>Actinomycetes</taxon>
        <taxon>Streptosporangiales</taxon>
        <taxon>Nocardiopsidaceae</taxon>
        <taxon>Murinocardiopsis</taxon>
    </lineage>
</organism>
<protein>
    <submittedName>
        <fullName evidence="6">IclR family transcriptional regulator</fullName>
    </submittedName>
</protein>
<dbReference type="InterPro" id="IPR005471">
    <property type="entry name" value="Tscrpt_reg_IclR_N"/>
</dbReference>
<keyword evidence="1" id="KW-0805">Transcription regulation</keyword>
<keyword evidence="3" id="KW-0804">Transcription</keyword>
<dbReference type="PANTHER" id="PTHR30136">
    <property type="entry name" value="HELIX-TURN-HELIX TRANSCRIPTIONAL REGULATOR, ICLR FAMILY"/>
    <property type="match status" value="1"/>
</dbReference>
<proteinExistence type="predicted"/>
<evidence type="ECO:0000256" key="1">
    <source>
        <dbReference type="ARBA" id="ARBA00023015"/>
    </source>
</evidence>
<evidence type="ECO:0000259" key="5">
    <source>
        <dbReference type="PROSITE" id="PS51078"/>
    </source>
</evidence>
<dbReference type="InterPro" id="IPR036388">
    <property type="entry name" value="WH-like_DNA-bd_sf"/>
</dbReference>
<keyword evidence="7" id="KW-1185">Reference proteome</keyword>
<keyword evidence="2" id="KW-0238">DNA-binding</keyword>
<dbReference type="PANTHER" id="PTHR30136:SF24">
    <property type="entry name" value="HTH-TYPE TRANSCRIPTIONAL REPRESSOR ALLR"/>
    <property type="match status" value="1"/>
</dbReference>
<dbReference type="Gene3D" id="3.30.450.40">
    <property type="match status" value="1"/>
</dbReference>
<dbReference type="GO" id="GO:0045892">
    <property type="term" value="P:negative regulation of DNA-templated transcription"/>
    <property type="evidence" value="ECO:0007669"/>
    <property type="project" value="TreeGrafter"/>
</dbReference>
<dbReference type="InterPro" id="IPR014757">
    <property type="entry name" value="Tscrpt_reg_IclR_C"/>
</dbReference>
<evidence type="ECO:0000313" key="6">
    <source>
        <dbReference type="EMBL" id="PSK93810.1"/>
    </source>
</evidence>
<name>A0A2P8D9B0_9ACTN</name>
<evidence type="ECO:0000256" key="3">
    <source>
        <dbReference type="ARBA" id="ARBA00023163"/>
    </source>
</evidence>
<reference evidence="6 7" key="1">
    <citation type="submission" date="2018-03" db="EMBL/GenBank/DDBJ databases">
        <title>Genomic Encyclopedia of Archaeal and Bacterial Type Strains, Phase II (KMG-II): from individual species to whole genera.</title>
        <authorList>
            <person name="Goeker M."/>
        </authorList>
    </citation>
    <scope>NUCLEOTIDE SEQUENCE [LARGE SCALE GENOMIC DNA]</scope>
    <source>
        <strain evidence="6 7">DSM 45312</strain>
    </source>
</reference>
<dbReference type="Proteomes" id="UP000240542">
    <property type="component" value="Unassembled WGS sequence"/>
</dbReference>
<dbReference type="InterPro" id="IPR036390">
    <property type="entry name" value="WH_DNA-bd_sf"/>
</dbReference>
<dbReference type="Pfam" id="PF01614">
    <property type="entry name" value="IclR_C"/>
    <property type="match status" value="1"/>
</dbReference>
<dbReference type="GO" id="GO:0003700">
    <property type="term" value="F:DNA-binding transcription factor activity"/>
    <property type="evidence" value="ECO:0007669"/>
    <property type="project" value="TreeGrafter"/>
</dbReference>
<dbReference type="PROSITE" id="PS51077">
    <property type="entry name" value="HTH_ICLR"/>
    <property type="match status" value="1"/>
</dbReference>
<dbReference type="SUPFAM" id="SSF46785">
    <property type="entry name" value="Winged helix' DNA-binding domain"/>
    <property type="match status" value="1"/>
</dbReference>
<dbReference type="Pfam" id="PF09339">
    <property type="entry name" value="HTH_IclR"/>
    <property type="match status" value="1"/>
</dbReference>
<dbReference type="SMART" id="SM00346">
    <property type="entry name" value="HTH_ICLR"/>
    <property type="match status" value="1"/>
</dbReference>
<comment type="caution">
    <text evidence="6">The sequence shown here is derived from an EMBL/GenBank/DDBJ whole genome shotgun (WGS) entry which is preliminary data.</text>
</comment>
<feature type="domain" description="IclR-ED" evidence="5">
    <location>
        <begin position="90"/>
        <end position="272"/>
    </location>
</feature>
<evidence type="ECO:0000259" key="4">
    <source>
        <dbReference type="PROSITE" id="PS51077"/>
    </source>
</evidence>
<dbReference type="GO" id="GO:0003677">
    <property type="term" value="F:DNA binding"/>
    <property type="evidence" value="ECO:0007669"/>
    <property type="project" value="UniProtKB-KW"/>
</dbReference>
<feature type="domain" description="HTH iclR-type" evidence="4">
    <location>
        <begin position="29"/>
        <end position="89"/>
    </location>
</feature>
<dbReference type="InterPro" id="IPR029016">
    <property type="entry name" value="GAF-like_dom_sf"/>
</dbReference>
<dbReference type="EMBL" id="PYGA01000016">
    <property type="protein sequence ID" value="PSK93810.1"/>
    <property type="molecule type" value="Genomic_DNA"/>
</dbReference>
<dbReference type="AlphaFoldDB" id="A0A2P8D9B0"/>
<accession>A0A2P8D9B0</accession>
<dbReference type="InterPro" id="IPR050707">
    <property type="entry name" value="HTH_MetabolicPath_Reg"/>
</dbReference>
<evidence type="ECO:0000256" key="2">
    <source>
        <dbReference type="ARBA" id="ARBA00023125"/>
    </source>
</evidence>
<evidence type="ECO:0000313" key="7">
    <source>
        <dbReference type="Proteomes" id="UP000240542"/>
    </source>
</evidence>